<dbReference type="PROSITE" id="PS50865">
    <property type="entry name" value="ZF_MYND_2"/>
    <property type="match status" value="1"/>
</dbReference>
<keyword evidence="10" id="KW-0862">Zinc</keyword>
<evidence type="ECO:0000256" key="2">
    <source>
        <dbReference type="ARBA" id="ARBA00010794"/>
    </source>
</evidence>
<evidence type="ECO:0000256" key="15">
    <source>
        <dbReference type="ARBA" id="ARBA00039024"/>
    </source>
</evidence>
<evidence type="ECO:0000256" key="12">
    <source>
        <dbReference type="ARBA" id="ARBA00022989"/>
    </source>
</evidence>
<keyword evidence="13" id="KW-0472">Membrane</keyword>
<feature type="compositionally biased region" description="Low complexity" evidence="18">
    <location>
        <begin position="814"/>
        <end position="827"/>
    </location>
</feature>
<dbReference type="PANTHER" id="PTHR32523">
    <property type="entry name" value="PHYTOL KINASE 1, CHLOROPLASTIC"/>
    <property type="match status" value="1"/>
</dbReference>
<evidence type="ECO:0000256" key="16">
    <source>
        <dbReference type="ARBA" id="ARBA00048889"/>
    </source>
</evidence>
<dbReference type="GO" id="GO:0010276">
    <property type="term" value="F:phytol kinase activity"/>
    <property type="evidence" value="ECO:0007669"/>
    <property type="project" value="UniProtKB-EC"/>
</dbReference>
<dbReference type="InterPro" id="IPR039606">
    <property type="entry name" value="Phytol/farnesol_kinase"/>
</dbReference>
<keyword evidence="8 17" id="KW-0863">Zinc-finger</keyword>
<evidence type="ECO:0000256" key="6">
    <source>
        <dbReference type="ARBA" id="ARBA00022692"/>
    </source>
</evidence>
<feature type="region of interest" description="Disordered" evidence="18">
    <location>
        <begin position="807"/>
        <end position="836"/>
    </location>
</feature>
<dbReference type="GO" id="GO:0016020">
    <property type="term" value="C:membrane"/>
    <property type="evidence" value="ECO:0007669"/>
    <property type="project" value="UniProtKB-SubCell"/>
</dbReference>
<gene>
    <name evidence="20" type="ORF">TSOC_008336</name>
</gene>
<evidence type="ECO:0000256" key="17">
    <source>
        <dbReference type="PROSITE-ProRule" id="PRU00134"/>
    </source>
</evidence>
<keyword evidence="11" id="KW-0809">Transit peptide</keyword>
<accession>A0A2J7ZYR5</accession>
<evidence type="ECO:0000313" key="20">
    <source>
        <dbReference type="EMBL" id="PNH05402.1"/>
    </source>
</evidence>
<evidence type="ECO:0000256" key="7">
    <source>
        <dbReference type="ARBA" id="ARBA00022723"/>
    </source>
</evidence>
<dbReference type="OrthoDB" id="562405at2759"/>
<dbReference type="Proteomes" id="UP000236333">
    <property type="component" value="Unassembled WGS sequence"/>
</dbReference>
<evidence type="ECO:0000256" key="4">
    <source>
        <dbReference type="ARBA" id="ARBA00022640"/>
    </source>
</evidence>
<dbReference type="InterPro" id="IPR002893">
    <property type="entry name" value="Znf_MYND"/>
</dbReference>
<evidence type="ECO:0000256" key="5">
    <source>
        <dbReference type="ARBA" id="ARBA00022679"/>
    </source>
</evidence>
<dbReference type="EC" id="2.7.1.182" evidence="15"/>
<feature type="region of interest" description="Disordered" evidence="18">
    <location>
        <begin position="120"/>
        <end position="162"/>
    </location>
</feature>
<feature type="domain" description="MYND-type" evidence="19">
    <location>
        <begin position="937"/>
        <end position="983"/>
    </location>
</feature>
<dbReference type="PANTHER" id="PTHR32523:SF8">
    <property type="entry name" value="DOLICHOL KINASE"/>
    <property type="match status" value="1"/>
</dbReference>
<keyword evidence="4" id="KW-0934">Plastid</keyword>
<keyword evidence="21" id="KW-1185">Reference proteome</keyword>
<evidence type="ECO:0000256" key="14">
    <source>
        <dbReference type="ARBA" id="ARBA00024015"/>
    </source>
</evidence>
<evidence type="ECO:0000259" key="19">
    <source>
        <dbReference type="PROSITE" id="PS50865"/>
    </source>
</evidence>
<comment type="pathway">
    <text evidence="14">Cofactor biosynthesis; tocopherol biosynthesis.</text>
</comment>
<dbReference type="EMBL" id="PGGS01000308">
    <property type="protein sequence ID" value="PNH05402.1"/>
    <property type="molecule type" value="Genomic_DNA"/>
</dbReference>
<evidence type="ECO:0000256" key="1">
    <source>
        <dbReference type="ARBA" id="ARBA00004508"/>
    </source>
</evidence>
<organism evidence="20 21">
    <name type="scientific">Tetrabaena socialis</name>
    <dbReference type="NCBI Taxonomy" id="47790"/>
    <lineage>
        <taxon>Eukaryota</taxon>
        <taxon>Viridiplantae</taxon>
        <taxon>Chlorophyta</taxon>
        <taxon>core chlorophytes</taxon>
        <taxon>Chlorophyceae</taxon>
        <taxon>CS clade</taxon>
        <taxon>Chlamydomonadales</taxon>
        <taxon>Tetrabaenaceae</taxon>
        <taxon>Tetrabaena</taxon>
    </lineage>
</organism>
<dbReference type="GO" id="GO:0009507">
    <property type="term" value="C:chloroplast"/>
    <property type="evidence" value="ECO:0007669"/>
    <property type="project" value="UniProtKB-SubCell"/>
</dbReference>
<reference evidence="20 21" key="1">
    <citation type="journal article" date="2017" name="Mol. Biol. Evol.">
        <title>The 4-celled Tetrabaena socialis nuclear genome reveals the essential components for genetic control of cell number at the origin of multicellularity in the volvocine lineage.</title>
        <authorList>
            <person name="Featherston J."/>
            <person name="Arakaki Y."/>
            <person name="Hanschen E.R."/>
            <person name="Ferris P.J."/>
            <person name="Michod R.E."/>
            <person name="Olson B.J.S.C."/>
            <person name="Nozaki H."/>
            <person name="Durand P.M."/>
        </authorList>
    </citation>
    <scope>NUCLEOTIDE SEQUENCE [LARGE SCALE GENOMIC DNA]</scope>
    <source>
        <strain evidence="20 21">NIES-571</strain>
    </source>
</reference>
<dbReference type="AlphaFoldDB" id="A0A2J7ZYR5"/>
<dbReference type="GO" id="GO:0008270">
    <property type="term" value="F:zinc ion binding"/>
    <property type="evidence" value="ECO:0007669"/>
    <property type="project" value="UniProtKB-KW"/>
</dbReference>
<comment type="catalytic activity">
    <reaction evidence="16">
        <text>phytol + CTP = phytyl phosphate + CDP + H(+)</text>
        <dbReference type="Rhea" id="RHEA:38055"/>
        <dbReference type="ChEBI" id="CHEBI:15378"/>
        <dbReference type="ChEBI" id="CHEBI:17327"/>
        <dbReference type="ChEBI" id="CHEBI:37563"/>
        <dbReference type="ChEBI" id="CHEBI:58069"/>
        <dbReference type="ChEBI" id="CHEBI:75483"/>
        <dbReference type="EC" id="2.7.1.182"/>
    </reaction>
</comment>
<feature type="compositionally biased region" description="Gly residues" evidence="18">
    <location>
        <begin position="126"/>
        <end position="158"/>
    </location>
</feature>
<comment type="caution">
    <text evidence="20">The sequence shown here is derived from an EMBL/GenBank/DDBJ whole genome shotgun (WGS) entry which is preliminary data.</text>
</comment>
<keyword evidence="9" id="KW-0418">Kinase</keyword>
<evidence type="ECO:0000256" key="3">
    <source>
        <dbReference type="ARBA" id="ARBA00022528"/>
    </source>
</evidence>
<evidence type="ECO:0000256" key="8">
    <source>
        <dbReference type="ARBA" id="ARBA00022771"/>
    </source>
</evidence>
<evidence type="ECO:0000256" key="11">
    <source>
        <dbReference type="ARBA" id="ARBA00022946"/>
    </source>
</evidence>
<keyword evidence="5" id="KW-0808">Transferase</keyword>
<keyword evidence="12" id="KW-1133">Transmembrane helix</keyword>
<evidence type="ECO:0000256" key="10">
    <source>
        <dbReference type="ARBA" id="ARBA00022833"/>
    </source>
</evidence>
<sequence length="992" mass="103576">MRRGRRGPPGDAGARVAAAPLDRGIVIALRRLPALVDRLLPAEGPDASIPQSGAVPRPPTAAITNELSGLFKRISDYFLQQSLGLTPEGGAAASAVLEDVAARAAWLRVVAAVVRWPLKTPTSGSGSNGSPGGGNAGGNAGGNGGGSGGNQGSRGGGDSNREGTALLAQEACGTTSVLLDLLSMKPPPSAAAPDFVRKLLRTQMLQCLARRFAEAAADTEALTAQQLQLTVDYASVLVSAVSTIAAFVTDSRPDQLSLLCFGRQLAEALLDSNVMEHLARLVVMLLPQQRAPAGHADTTRHMANFTFRVCQDILFLNGALEADGDEAACAALRQVLAGRCIRHVVLVHGVAALCAADGGPTYGLPGAVRRAAFGGCMVVTGQAHPEHALQLLPELVHAFQAVVPGDSSSMERTLVGARVAVSVLLRLAHLVIASSAGEWAAQQAGLRWMPLPAHPAGPRVVAPLVGVPDLVVKAFKLYDRLFRPLLSVEAHEWVAEVGTDCWRLVVAVMGDSFLHMASPKQLDWLGSHVLQDGGPPLLPGAPLPAMAPPAIAVAVAGGVLPCLERLLRRTAEEPGSPESVVVKAMLRCERSWQLWYLLLAYGEQRQAAALVVTMAKLLRHEGIQAVAEWSTLITDCAGSVLTCALRTPAAPEQEQALPEQLARMLMYAVCEWLPELSRIALQLMAAPVACGSTDELGRASNVLSPLLTWLPPLLLRRGVGGCGTTARTILAGATDAAGPASCTTGDVRLLLLEEIRVLPLLGAALRLSQHSTISFVLRLSLAESGCLAAVTWPEELWRAVGANAAGADDGGSAGTASDGGAAVAPPRQLSPPPPLCPSAWPPELVRALVPHLRKGGAEEVADGVLALAELLEVWAAAHSGDDGSGSSSSGGNQEAQLLGRLLTVMAWMHDGGAGRDRLLARLVRPAEARALLRICSYRGCIRFAGDSEAEARLQTCGKCGAAWYCCRACQLSHWREGGHKEACAGGSRPHSD</sequence>
<evidence type="ECO:0000256" key="9">
    <source>
        <dbReference type="ARBA" id="ARBA00022777"/>
    </source>
</evidence>
<keyword evidence="6" id="KW-0812">Transmembrane</keyword>
<dbReference type="Pfam" id="PF01753">
    <property type="entry name" value="zf-MYND"/>
    <property type="match status" value="1"/>
</dbReference>
<protein>
    <recommendedName>
        <fullName evidence="15">phytol kinase</fullName>
        <ecNumber evidence="15">2.7.1.182</ecNumber>
    </recommendedName>
</protein>
<keyword evidence="3" id="KW-0150">Chloroplast</keyword>
<proteinExistence type="inferred from homology"/>
<evidence type="ECO:0000256" key="13">
    <source>
        <dbReference type="ARBA" id="ARBA00023136"/>
    </source>
</evidence>
<dbReference type="SUPFAM" id="SSF144232">
    <property type="entry name" value="HIT/MYND zinc finger-like"/>
    <property type="match status" value="1"/>
</dbReference>
<comment type="subcellular location">
    <subcellularLocation>
        <location evidence="1">Plastid</location>
        <location evidence="1">Chloroplast membrane</location>
        <topology evidence="1">Multi-pass membrane protein</topology>
    </subcellularLocation>
</comment>
<dbReference type="Gene3D" id="6.10.140.2220">
    <property type="match status" value="1"/>
</dbReference>
<comment type="similarity">
    <text evidence="2">Belongs to the polyprenol kinase family.</text>
</comment>
<keyword evidence="7" id="KW-0479">Metal-binding</keyword>
<evidence type="ECO:0000313" key="21">
    <source>
        <dbReference type="Proteomes" id="UP000236333"/>
    </source>
</evidence>
<name>A0A2J7ZYR5_9CHLO</name>
<evidence type="ECO:0000256" key="18">
    <source>
        <dbReference type="SAM" id="MobiDB-lite"/>
    </source>
</evidence>